<evidence type="ECO:0000313" key="1">
    <source>
        <dbReference type="EMBL" id="GAA1940873.1"/>
    </source>
</evidence>
<proteinExistence type="predicted"/>
<evidence type="ECO:0000313" key="2">
    <source>
        <dbReference type="Proteomes" id="UP001501116"/>
    </source>
</evidence>
<reference evidence="1 2" key="1">
    <citation type="journal article" date="2019" name="Int. J. Syst. Evol. Microbiol.">
        <title>The Global Catalogue of Microorganisms (GCM) 10K type strain sequencing project: providing services to taxonomists for standard genome sequencing and annotation.</title>
        <authorList>
            <consortium name="The Broad Institute Genomics Platform"/>
            <consortium name="The Broad Institute Genome Sequencing Center for Infectious Disease"/>
            <person name="Wu L."/>
            <person name="Ma J."/>
        </authorList>
    </citation>
    <scope>NUCLEOTIDE SEQUENCE [LARGE SCALE GENOMIC DNA]</scope>
    <source>
        <strain evidence="1 2">JCM 14545</strain>
    </source>
</reference>
<name>A0ABN2Q3N4_9PSEU</name>
<dbReference type="EMBL" id="BAAANN010000002">
    <property type="protein sequence ID" value="GAA1940873.1"/>
    <property type="molecule type" value="Genomic_DNA"/>
</dbReference>
<dbReference type="Proteomes" id="UP001501116">
    <property type="component" value="Unassembled WGS sequence"/>
</dbReference>
<sequence length="145" mass="16001">MPRAREGGNGDRVPVAGERCQVAEAEHVGDPEEDRELRCLEAAALHGLDPFRRFADQPAEDNAGHACPIAVLPDASADRLLVTRLRDHRITLVLEFLRMLVHCSDDGWLNESLDHPAAAIKTGSVPLRPRFRVRSGLDPDVRSAR</sequence>
<keyword evidence="2" id="KW-1185">Reference proteome</keyword>
<protein>
    <submittedName>
        <fullName evidence="1">Uncharacterized protein</fullName>
    </submittedName>
</protein>
<organism evidence="1 2">
    <name type="scientific">Amycolatopsis minnesotensis</name>
    <dbReference type="NCBI Taxonomy" id="337894"/>
    <lineage>
        <taxon>Bacteria</taxon>
        <taxon>Bacillati</taxon>
        <taxon>Actinomycetota</taxon>
        <taxon>Actinomycetes</taxon>
        <taxon>Pseudonocardiales</taxon>
        <taxon>Pseudonocardiaceae</taxon>
        <taxon>Amycolatopsis</taxon>
    </lineage>
</organism>
<comment type="caution">
    <text evidence="1">The sequence shown here is derived from an EMBL/GenBank/DDBJ whole genome shotgun (WGS) entry which is preliminary data.</text>
</comment>
<gene>
    <name evidence="1" type="ORF">GCM10009754_05180</name>
</gene>
<accession>A0ABN2Q3N4</accession>